<dbReference type="EMBL" id="FNPZ01000001">
    <property type="protein sequence ID" value="SDY79849.1"/>
    <property type="molecule type" value="Genomic_DNA"/>
</dbReference>
<sequence length="48" mass="4720">MTDTETLSAPAARVARVALVTGGSGGIGRAVAERPAADGIAVGVHFSR</sequence>
<dbReference type="InterPro" id="IPR036291">
    <property type="entry name" value="NAD(P)-bd_dom_sf"/>
</dbReference>
<organism evidence="1 2">
    <name type="scientific">Herbiconiux ginsengi</name>
    <dbReference type="NCBI Taxonomy" id="381665"/>
    <lineage>
        <taxon>Bacteria</taxon>
        <taxon>Bacillati</taxon>
        <taxon>Actinomycetota</taxon>
        <taxon>Actinomycetes</taxon>
        <taxon>Micrococcales</taxon>
        <taxon>Microbacteriaceae</taxon>
        <taxon>Herbiconiux</taxon>
    </lineage>
</organism>
<keyword evidence="2" id="KW-1185">Reference proteome</keyword>
<reference evidence="1 2" key="1">
    <citation type="submission" date="2016-10" db="EMBL/GenBank/DDBJ databases">
        <authorList>
            <person name="de Groot N.N."/>
        </authorList>
    </citation>
    <scope>NUCLEOTIDE SEQUENCE [LARGE SCALE GENOMIC DNA]</scope>
    <source>
        <strain evidence="1 2">CGMCC 4.3491</strain>
    </source>
</reference>
<dbReference type="Gene3D" id="3.40.50.720">
    <property type="entry name" value="NAD(P)-binding Rossmann-like Domain"/>
    <property type="match status" value="1"/>
</dbReference>
<name>A0A1H3MV26_9MICO</name>
<proteinExistence type="predicted"/>
<accession>A0A1H3MV26</accession>
<dbReference type="Proteomes" id="UP000198891">
    <property type="component" value="Unassembled WGS sequence"/>
</dbReference>
<evidence type="ECO:0000313" key="2">
    <source>
        <dbReference type="Proteomes" id="UP000198891"/>
    </source>
</evidence>
<gene>
    <name evidence="1" type="ORF">SAMN05216554_1555</name>
</gene>
<dbReference type="AlphaFoldDB" id="A0A1H3MV26"/>
<dbReference type="RefSeq" id="WP_217634305.1">
    <property type="nucleotide sequence ID" value="NZ_FNPZ01000001.1"/>
</dbReference>
<dbReference type="SUPFAM" id="SSF51735">
    <property type="entry name" value="NAD(P)-binding Rossmann-fold domains"/>
    <property type="match status" value="1"/>
</dbReference>
<evidence type="ECO:0000313" key="1">
    <source>
        <dbReference type="EMBL" id="SDY79849.1"/>
    </source>
</evidence>
<protein>
    <submittedName>
        <fullName evidence="1">3-oxoacyl-[acyl-carrier protein] reductase</fullName>
    </submittedName>
</protein>